<dbReference type="AlphaFoldDB" id="A0A2P1PTS0"/>
<dbReference type="HAMAP" id="MF_00521">
    <property type="entry name" value="KDO_kinase"/>
    <property type="match status" value="1"/>
</dbReference>
<evidence type="ECO:0000256" key="5">
    <source>
        <dbReference type="ARBA" id="ARBA00022475"/>
    </source>
</evidence>
<comment type="similarity">
    <text evidence="3 15">Belongs to the protein kinase superfamily. KdkA/RfaP family.</text>
</comment>
<dbReference type="GO" id="GO:0016301">
    <property type="term" value="F:kinase activity"/>
    <property type="evidence" value="ECO:0007669"/>
    <property type="project" value="UniProtKB-KW"/>
</dbReference>
<accession>A0A2P1PTS0</accession>
<proteinExistence type="inferred from homology"/>
<keyword evidence="5 15" id="KW-1003">Cell membrane</keyword>
<evidence type="ECO:0000256" key="8">
    <source>
        <dbReference type="ARBA" id="ARBA00022741"/>
    </source>
</evidence>
<evidence type="ECO:0000256" key="3">
    <source>
        <dbReference type="ARBA" id="ARBA00010327"/>
    </source>
</evidence>
<evidence type="ECO:0000256" key="12">
    <source>
        <dbReference type="ARBA" id="ARBA00023136"/>
    </source>
</evidence>
<dbReference type="GO" id="GO:0009244">
    <property type="term" value="P:lipopolysaccharide core region biosynthetic process"/>
    <property type="evidence" value="ECO:0007669"/>
    <property type="project" value="UniProtKB-UniRule"/>
</dbReference>
<dbReference type="EMBL" id="CP027860">
    <property type="protein sequence ID" value="AVP98247.1"/>
    <property type="molecule type" value="Genomic_DNA"/>
</dbReference>
<evidence type="ECO:0000256" key="14">
    <source>
        <dbReference type="ARBA" id="ARBA00034417"/>
    </source>
</evidence>
<comment type="subcellular location">
    <subcellularLocation>
        <location evidence="1 15">Cell inner membrane</location>
        <topology evidence="1 15">Peripheral membrane protein</topology>
        <orientation evidence="1 15">Cytoplasmic side</orientation>
    </subcellularLocation>
</comment>
<evidence type="ECO:0000256" key="9">
    <source>
        <dbReference type="ARBA" id="ARBA00022777"/>
    </source>
</evidence>
<comment type="function">
    <text evidence="15">Catalyzes the ATP-dependent phosphorylation of the 3-deoxy-D-manno-octulosonic acid (Kdo) residue in Kdo-lipid IV(A) at the 4-OH position.</text>
</comment>
<keyword evidence="6 15" id="KW-0997">Cell inner membrane</keyword>
<dbReference type="Proteomes" id="UP000241074">
    <property type="component" value="Chromosome"/>
</dbReference>
<dbReference type="GO" id="GO:0016773">
    <property type="term" value="F:phosphotransferase activity, alcohol group as acceptor"/>
    <property type="evidence" value="ECO:0007669"/>
    <property type="project" value="UniProtKB-UniRule"/>
</dbReference>
<dbReference type="InterPro" id="IPR022826">
    <property type="entry name" value="KDO_kinase"/>
</dbReference>
<protein>
    <recommendedName>
        <fullName evidence="13 15">3-deoxy-D-manno-octulosonic acid kinase</fullName>
        <shortName evidence="15">Kdo kinase</shortName>
        <ecNumber evidence="4 15">2.7.1.166</ecNumber>
    </recommendedName>
</protein>
<reference evidence="16 17" key="1">
    <citation type="submission" date="2018-03" db="EMBL/GenBank/DDBJ databases">
        <title>Ahniella affigens gen. nov., sp. nov., a gammaproteobacterium isolated from sandy soil near a stream.</title>
        <authorList>
            <person name="Ko Y."/>
            <person name="Kim J.-H."/>
        </authorList>
    </citation>
    <scope>NUCLEOTIDE SEQUENCE [LARGE SCALE GENOMIC DNA]</scope>
    <source>
        <strain evidence="16 17">D13</strain>
    </source>
</reference>
<evidence type="ECO:0000256" key="10">
    <source>
        <dbReference type="ARBA" id="ARBA00022840"/>
    </source>
</evidence>
<dbReference type="UniPathway" id="UPA00958"/>
<evidence type="ECO:0000313" key="17">
    <source>
        <dbReference type="Proteomes" id="UP000241074"/>
    </source>
</evidence>
<dbReference type="OrthoDB" id="6854449at2"/>
<dbReference type="NCBIfam" id="NF002475">
    <property type="entry name" value="PRK01723.1"/>
    <property type="match status" value="1"/>
</dbReference>
<dbReference type="GO" id="GO:0005886">
    <property type="term" value="C:plasma membrane"/>
    <property type="evidence" value="ECO:0007669"/>
    <property type="project" value="UniProtKB-SubCell"/>
</dbReference>
<evidence type="ECO:0000256" key="6">
    <source>
        <dbReference type="ARBA" id="ARBA00022519"/>
    </source>
</evidence>
<dbReference type="GO" id="GO:0005524">
    <property type="term" value="F:ATP binding"/>
    <property type="evidence" value="ECO:0007669"/>
    <property type="project" value="UniProtKB-UniRule"/>
</dbReference>
<gene>
    <name evidence="15" type="primary">kdkA</name>
    <name evidence="16" type="ORF">C7S18_14055</name>
</gene>
<comment type="catalytic activity">
    <reaction evidence="14 15">
        <text>an alpha-Kdo-(2-&gt;6)-lipid IVA + ATP = a 4-O-phospho-alpha-Kdo-(2-&gt;6)-lipid IVA + ADP + H(+)</text>
        <dbReference type="Rhea" id="RHEA:74271"/>
        <dbReference type="ChEBI" id="CHEBI:15378"/>
        <dbReference type="ChEBI" id="CHEBI:30616"/>
        <dbReference type="ChEBI" id="CHEBI:176428"/>
        <dbReference type="ChEBI" id="CHEBI:193140"/>
        <dbReference type="ChEBI" id="CHEBI:456216"/>
        <dbReference type="EC" id="2.7.1.166"/>
    </reaction>
</comment>
<reference evidence="16 17" key="2">
    <citation type="submission" date="2018-03" db="EMBL/GenBank/DDBJ databases">
        <authorList>
            <person name="Keele B.F."/>
        </authorList>
    </citation>
    <scope>NUCLEOTIDE SEQUENCE [LARGE SCALE GENOMIC DNA]</scope>
    <source>
        <strain evidence="16 17">D13</strain>
    </source>
</reference>
<organism evidence="16 17">
    <name type="scientific">Ahniella affigens</name>
    <dbReference type="NCBI Taxonomy" id="2021234"/>
    <lineage>
        <taxon>Bacteria</taxon>
        <taxon>Pseudomonadati</taxon>
        <taxon>Pseudomonadota</taxon>
        <taxon>Gammaproteobacteria</taxon>
        <taxon>Lysobacterales</taxon>
        <taxon>Rhodanobacteraceae</taxon>
        <taxon>Ahniella</taxon>
    </lineage>
</organism>
<keyword evidence="8 15" id="KW-0547">Nucleotide-binding</keyword>
<name>A0A2P1PTS0_9GAMM</name>
<keyword evidence="17" id="KW-1185">Reference proteome</keyword>
<evidence type="ECO:0000256" key="13">
    <source>
        <dbReference type="ARBA" id="ARBA00029511"/>
    </source>
</evidence>
<keyword evidence="9 15" id="KW-0418">Kinase</keyword>
<comment type="pathway">
    <text evidence="2 15">Bacterial outer membrane biogenesis; LPS core biosynthesis.</text>
</comment>
<evidence type="ECO:0000313" key="16">
    <source>
        <dbReference type="EMBL" id="AVP98247.1"/>
    </source>
</evidence>
<evidence type="ECO:0000256" key="4">
    <source>
        <dbReference type="ARBA" id="ARBA00011988"/>
    </source>
</evidence>
<dbReference type="EC" id="2.7.1.166" evidence="4 15"/>
<evidence type="ECO:0000256" key="2">
    <source>
        <dbReference type="ARBA" id="ARBA00004713"/>
    </source>
</evidence>
<keyword evidence="7 15" id="KW-0808">Transferase</keyword>
<keyword evidence="11 15" id="KW-0448">Lipopolysaccharide biosynthesis</keyword>
<evidence type="ECO:0000256" key="1">
    <source>
        <dbReference type="ARBA" id="ARBA00004515"/>
    </source>
</evidence>
<keyword evidence="12 15" id="KW-0472">Membrane</keyword>
<dbReference type="Pfam" id="PF06293">
    <property type="entry name" value="Kdo"/>
    <property type="match status" value="1"/>
</dbReference>
<evidence type="ECO:0000256" key="7">
    <source>
        <dbReference type="ARBA" id="ARBA00022679"/>
    </source>
</evidence>
<evidence type="ECO:0000256" key="11">
    <source>
        <dbReference type="ARBA" id="ARBA00022985"/>
    </source>
</evidence>
<evidence type="ECO:0000256" key="15">
    <source>
        <dbReference type="HAMAP-Rule" id="MF_00521"/>
    </source>
</evidence>
<dbReference type="SUPFAM" id="SSF56112">
    <property type="entry name" value="Protein kinase-like (PK-like)"/>
    <property type="match status" value="1"/>
</dbReference>
<dbReference type="Gene3D" id="1.10.510.10">
    <property type="entry name" value="Transferase(Phosphotransferase) domain 1"/>
    <property type="match status" value="1"/>
</dbReference>
<dbReference type="InterPro" id="IPR011009">
    <property type="entry name" value="Kinase-like_dom_sf"/>
</dbReference>
<dbReference type="KEGG" id="xba:C7S18_14055"/>
<keyword evidence="10 15" id="KW-0067">ATP-binding</keyword>
<sequence>MPDCSLGHALGRPVGLRQDHDTQFVSPDLIRAGVHIGRRYPAEAREISAICSRNQSLTSSQPLDKRPGCIPGKLPPQFAAVAWMPDVSPTMIKAGADAWLYDADVFSDPPNANWLEAAPRVESERAGRGQIHLLETPVGIGVHRAYRRGGRIMVMLGDRYLFTGLEQTRPIREFRLLATLSTHGLPVPKPLLARVRRNGLVYRGDLLTGAIPDTETLTDRLRRDASSVPWSAVMAAIAAVHHANVWHADLNAHNILIDKQDKAWVIDFDRATVRAPKLIWREENLQRLWQSLHKIQGKRWMQQFEPAWQQILDDYAHAFAALKRARWS</sequence>
<feature type="active site" evidence="15">
    <location>
        <position position="249"/>
    </location>
</feature>